<organism evidence="2 3">
    <name type="scientific">Rhizoctonia solani</name>
    <dbReference type="NCBI Taxonomy" id="456999"/>
    <lineage>
        <taxon>Eukaryota</taxon>
        <taxon>Fungi</taxon>
        <taxon>Dikarya</taxon>
        <taxon>Basidiomycota</taxon>
        <taxon>Agaricomycotina</taxon>
        <taxon>Agaricomycetes</taxon>
        <taxon>Cantharellales</taxon>
        <taxon>Ceratobasidiaceae</taxon>
        <taxon>Rhizoctonia</taxon>
    </lineage>
</organism>
<keyword evidence="3" id="KW-1185">Reference proteome</keyword>
<feature type="region of interest" description="Disordered" evidence="1">
    <location>
        <begin position="1"/>
        <end position="53"/>
    </location>
</feature>
<evidence type="ECO:0000256" key="1">
    <source>
        <dbReference type="SAM" id="MobiDB-lite"/>
    </source>
</evidence>
<evidence type="ECO:0000313" key="2">
    <source>
        <dbReference type="EMBL" id="CUA72591.1"/>
    </source>
</evidence>
<proteinExistence type="predicted"/>
<sequence length="136" mass="15038">MHTHTQRLHSAGASGFDRPTDRRHRIEPTSFVANSDPEASKLPNEGSDSRLPPATTLVINQEYGQPSPGGSIETRASSRCRVTSRYQLTQLDWLFLQHLNTSRQIHLGARALTLLKLVRTGTGAAQLLGSGRRREL</sequence>
<gene>
    <name evidence="2" type="ORF">RSOLAG22IIIB_10150</name>
</gene>
<dbReference type="AlphaFoldDB" id="A0A0K6G254"/>
<dbReference type="Proteomes" id="UP000044841">
    <property type="component" value="Unassembled WGS sequence"/>
</dbReference>
<name>A0A0K6G254_9AGAM</name>
<reference evidence="2 3" key="1">
    <citation type="submission" date="2015-07" db="EMBL/GenBank/DDBJ databases">
        <authorList>
            <person name="Noorani M."/>
        </authorList>
    </citation>
    <scope>NUCLEOTIDE SEQUENCE [LARGE SCALE GENOMIC DNA]</scope>
    <source>
        <strain evidence="2">BBA 69670</strain>
    </source>
</reference>
<evidence type="ECO:0000313" key="3">
    <source>
        <dbReference type="Proteomes" id="UP000044841"/>
    </source>
</evidence>
<accession>A0A0K6G254</accession>
<dbReference type="EMBL" id="CYGV01001294">
    <property type="protein sequence ID" value="CUA72591.1"/>
    <property type="molecule type" value="Genomic_DNA"/>
</dbReference>
<feature type="compositionally biased region" description="Basic and acidic residues" evidence="1">
    <location>
        <begin position="18"/>
        <end position="27"/>
    </location>
</feature>
<protein>
    <submittedName>
        <fullName evidence="2">Uncharacterized protein</fullName>
    </submittedName>
</protein>